<proteinExistence type="predicted"/>
<keyword evidence="11" id="KW-1185">Reference proteome</keyword>
<keyword evidence="6" id="KW-0677">Repeat</keyword>
<dbReference type="SUPFAM" id="SSF52058">
    <property type="entry name" value="L domain-like"/>
    <property type="match status" value="1"/>
</dbReference>
<keyword evidence="5 9" id="KW-0732">Signal</keyword>
<evidence type="ECO:0000256" key="6">
    <source>
        <dbReference type="ARBA" id="ARBA00022737"/>
    </source>
</evidence>
<keyword evidence="8" id="KW-0675">Receptor</keyword>
<dbReference type="Pfam" id="PF00560">
    <property type="entry name" value="LRR_1"/>
    <property type="match status" value="1"/>
</dbReference>
<dbReference type="Proteomes" id="UP000250321">
    <property type="component" value="Unassembled WGS sequence"/>
</dbReference>
<dbReference type="InterPro" id="IPR001611">
    <property type="entry name" value="Leu-rich_rpt"/>
</dbReference>
<comment type="subcellular location">
    <subcellularLocation>
        <location evidence="1">Cell membrane</location>
    </subcellularLocation>
    <subcellularLocation>
        <location evidence="2">Membrane</location>
        <topology evidence="2">Single-pass type I membrane protein</topology>
    </subcellularLocation>
</comment>
<feature type="signal peptide" evidence="9">
    <location>
        <begin position="1"/>
        <end position="18"/>
    </location>
</feature>
<keyword evidence="7" id="KW-0472">Membrane</keyword>
<evidence type="ECO:0000256" key="2">
    <source>
        <dbReference type="ARBA" id="ARBA00004479"/>
    </source>
</evidence>
<keyword evidence="3" id="KW-1003">Cell membrane</keyword>
<dbReference type="Gene3D" id="3.80.10.10">
    <property type="entry name" value="Ribonuclease Inhibitor"/>
    <property type="match status" value="1"/>
</dbReference>
<evidence type="ECO:0000256" key="4">
    <source>
        <dbReference type="ARBA" id="ARBA00022614"/>
    </source>
</evidence>
<organism evidence="10 11">
    <name type="scientific">Prunus yedoensis var. nudiflora</name>
    <dbReference type="NCBI Taxonomy" id="2094558"/>
    <lineage>
        <taxon>Eukaryota</taxon>
        <taxon>Viridiplantae</taxon>
        <taxon>Streptophyta</taxon>
        <taxon>Embryophyta</taxon>
        <taxon>Tracheophyta</taxon>
        <taxon>Spermatophyta</taxon>
        <taxon>Magnoliopsida</taxon>
        <taxon>eudicotyledons</taxon>
        <taxon>Gunneridae</taxon>
        <taxon>Pentapetalae</taxon>
        <taxon>rosids</taxon>
        <taxon>fabids</taxon>
        <taxon>Rosales</taxon>
        <taxon>Rosaceae</taxon>
        <taxon>Amygdaloideae</taxon>
        <taxon>Amygdaleae</taxon>
        <taxon>Prunus</taxon>
    </lineage>
</organism>
<dbReference type="OrthoDB" id="1939111at2759"/>
<evidence type="ECO:0000313" key="11">
    <source>
        <dbReference type="Proteomes" id="UP000250321"/>
    </source>
</evidence>
<dbReference type="PANTHER" id="PTHR48053:SF71">
    <property type="entry name" value="LEUCINE RICH REPEAT FAMILY PROTEIN, EXPRESSED"/>
    <property type="match status" value="1"/>
</dbReference>
<dbReference type="InterPro" id="IPR032675">
    <property type="entry name" value="LRR_dom_sf"/>
</dbReference>
<dbReference type="InterPro" id="IPR051716">
    <property type="entry name" value="Plant_RL_S/T_kinase"/>
</dbReference>
<feature type="chain" id="PRO_5016281378" evidence="9">
    <location>
        <begin position="19"/>
        <end position="197"/>
    </location>
</feature>
<dbReference type="STRING" id="2094558.A0A314XGL5"/>
<evidence type="ECO:0000256" key="3">
    <source>
        <dbReference type="ARBA" id="ARBA00022475"/>
    </source>
</evidence>
<dbReference type="EMBL" id="PJQY01002545">
    <property type="protein sequence ID" value="PQP92652.1"/>
    <property type="molecule type" value="Genomic_DNA"/>
</dbReference>
<keyword evidence="4" id="KW-0433">Leucine-rich repeat</keyword>
<sequence length="197" mass="21778">MLVATSCLDLSLSLVTECAQVPPNSDLVRVHNPSVAYQLLFACRTQLDTHLPLFGASFTMIHDFSGNNFIGPIQHLPLALEGLGKRSVYAFLAGRIPFKVGVMCRSLRFLDVSDNLLSGSIPPDLGDWKSLVFLDLSRNRLQGQIPEDISHLKYLKYLSLANNNLTGAIPASFVRLQSLEVLKLSSILFLVIFHKVL</sequence>
<reference evidence="10 11" key="1">
    <citation type="submission" date="2018-02" db="EMBL/GenBank/DDBJ databases">
        <title>Draft genome of wild Prunus yedoensis var. nudiflora.</title>
        <authorList>
            <person name="Baek S."/>
            <person name="Kim J.-H."/>
            <person name="Choi K."/>
            <person name="Kim G.-B."/>
            <person name="Cho A."/>
            <person name="Jang H."/>
            <person name="Shin C.-H."/>
            <person name="Yu H.-J."/>
            <person name="Mun J.-H."/>
        </authorList>
    </citation>
    <scope>NUCLEOTIDE SEQUENCE [LARGE SCALE GENOMIC DNA]</scope>
    <source>
        <strain evidence="11">cv. Jeju island</strain>
        <tissue evidence="10">Leaf</tissue>
    </source>
</reference>
<name>A0A314XGL5_PRUYE</name>
<protein>
    <submittedName>
        <fullName evidence="10">Uncharacterized protein</fullName>
    </submittedName>
</protein>
<dbReference type="PANTHER" id="PTHR48053">
    <property type="entry name" value="LEUCINE RICH REPEAT FAMILY PROTEIN, EXPRESSED"/>
    <property type="match status" value="1"/>
</dbReference>
<evidence type="ECO:0000256" key="1">
    <source>
        <dbReference type="ARBA" id="ARBA00004236"/>
    </source>
</evidence>
<evidence type="ECO:0000256" key="5">
    <source>
        <dbReference type="ARBA" id="ARBA00022729"/>
    </source>
</evidence>
<dbReference type="GO" id="GO:0005886">
    <property type="term" value="C:plasma membrane"/>
    <property type="evidence" value="ECO:0007669"/>
    <property type="project" value="UniProtKB-SubCell"/>
</dbReference>
<dbReference type="AlphaFoldDB" id="A0A314XGL5"/>
<comment type="caution">
    <text evidence="10">The sequence shown here is derived from an EMBL/GenBank/DDBJ whole genome shotgun (WGS) entry which is preliminary data.</text>
</comment>
<dbReference type="Pfam" id="PF13855">
    <property type="entry name" value="LRR_8"/>
    <property type="match status" value="1"/>
</dbReference>
<accession>A0A314XGL5</accession>
<evidence type="ECO:0000313" key="10">
    <source>
        <dbReference type="EMBL" id="PQP92652.1"/>
    </source>
</evidence>
<evidence type="ECO:0000256" key="9">
    <source>
        <dbReference type="SAM" id="SignalP"/>
    </source>
</evidence>
<evidence type="ECO:0000256" key="7">
    <source>
        <dbReference type="ARBA" id="ARBA00023136"/>
    </source>
</evidence>
<dbReference type="FunFam" id="3.80.10.10:FF:000299">
    <property type="entry name" value="Piriformospora indica-insensitive protein 2"/>
    <property type="match status" value="1"/>
</dbReference>
<gene>
    <name evidence="10" type="ORF">Pyn_26963</name>
</gene>
<evidence type="ECO:0000256" key="8">
    <source>
        <dbReference type="ARBA" id="ARBA00023170"/>
    </source>
</evidence>